<dbReference type="Pfam" id="PF08659">
    <property type="entry name" value="KR"/>
    <property type="match status" value="1"/>
</dbReference>
<dbReference type="Gene3D" id="3.30.70.3290">
    <property type="match status" value="1"/>
</dbReference>
<dbReference type="SUPFAM" id="SSF52151">
    <property type="entry name" value="FabD/lysophospholipase-like"/>
    <property type="match status" value="1"/>
</dbReference>
<dbReference type="Pfam" id="PF00550">
    <property type="entry name" value="PP-binding"/>
    <property type="match status" value="1"/>
</dbReference>
<dbReference type="InterPro" id="IPR020806">
    <property type="entry name" value="PKS_PP-bd"/>
</dbReference>
<name>A0ABW3BC50_9ACTN</name>
<organism evidence="8 9">
    <name type="scientific">Streptomonospora algeriensis</name>
    <dbReference type="NCBI Taxonomy" id="995084"/>
    <lineage>
        <taxon>Bacteria</taxon>
        <taxon>Bacillati</taxon>
        <taxon>Actinomycetota</taxon>
        <taxon>Actinomycetes</taxon>
        <taxon>Streptosporangiales</taxon>
        <taxon>Nocardiopsidaceae</taxon>
        <taxon>Streptomonospora</taxon>
    </lineage>
</organism>
<dbReference type="InterPro" id="IPR009081">
    <property type="entry name" value="PP-bd_ACP"/>
</dbReference>
<dbReference type="NCBIfam" id="NF045894">
    <property type="entry name" value="PKS_plus_SDR"/>
    <property type="match status" value="1"/>
</dbReference>
<feature type="region of interest" description="Disordered" evidence="5">
    <location>
        <begin position="1498"/>
        <end position="1522"/>
    </location>
</feature>
<dbReference type="SMART" id="SM00823">
    <property type="entry name" value="PKS_PP"/>
    <property type="match status" value="1"/>
</dbReference>
<feature type="domain" description="Ketosynthase family 3 (KS3)" evidence="7">
    <location>
        <begin position="44"/>
        <end position="469"/>
    </location>
</feature>
<dbReference type="InterPro" id="IPR036291">
    <property type="entry name" value="NAD(P)-bd_dom_sf"/>
</dbReference>
<comment type="caution">
    <text evidence="8">The sequence shown here is derived from an EMBL/GenBank/DDBJ whole genome shotgun (WGS) entry which is preliminary data.</text>
</comment>
<dbReference type="InterPro" id="IPR014043">
    <property type="entry name" value="Acyl_transferase_dom"/>
</dbReference>
<dbReference type="InterPro" id="IPR020841">
    <property type="entry name" value="PKS_Beta-ketoAc_synthase_dom"/>
</dbReference>
<dbReference type="SUPFAM" id="SSF47336">
    <property type="entry name" value="ACP-like"/>
    <property type="match status" value="1"/>
</dbReference>
<dbReference type="Gene3D" id="3.40.47.10">
    <property type="match status" value="1"/>
</dbReference>
<dbReference type="SUPFAM" id="SSF55048">
    <property type="entry name" value="Probable ACP-binding domain of malonyl-CoA ACP transacylase"/>
    <property type="match status" value="1"/>
</dbReference>
<sequence length="1695" mass="175937">MNAHSTADRSQPQDTERVVAALRSALNENERLKEHNRRLAEAGNEPIAIVGIGCRLPGGVDSPEGLWELVESKTDATSEFPGDRGWDIEGVYDPQPGIAGCTYTRRGGFLRDATEFDAGFFGVAPREALAMDPQQRVLLETAWEAVERGGIDPASLRGSRTGTYIGVIDQGYGPRLGEGGIETLGYSLTGSMTSVASGRVAYSLGLHGPAVSIDTACSSSLVALHHAVQALRRGECDRALAGGVAVVPSPGLYVEFSRQGGLSPDGRCRSFGAGADGTGFGEGSAVVVLERLSDALAQGRCIWGVVRGSAVNQDGASNGLAAPSGGAQEQVLRAALADAGVGARDVGMVEGHGTGTVLGDPIEAGAVGAVYGAAGSEVVLGSVKSNLSHLQAAAGVVGLIALVGAVGRGVVPGLVGISGGVSDLVDWDGIGIGLTADTRPWPETGSETRIGGVSSFGISGTNVHAIVEQPPDTAVRPPAFDRGSLAKPAGRTAEETGTEPVPWPISGRSDAALRAQARRLDAHVRANPQDTAADVGFSLATTRSHFEHRAIVYGTDRAQYLDALSELARGRTPPAVVRGRADASGKTVFVFSGQGAQWPGMAADLLDSSPVFAEHFAACEQALAPHVGFSPRGVLRGEADAPALERVDVVQPVLWAVMVALARLWISCGVRPDAVVGHSQGEVAAACVSGALSLDDGARVAALRSRAVHTLAGDGAMASIPLSAERVRELIGDRPGLSVAAVNGPEVTVVAGDSAAVEDVVAECTDSGVRARAIAVDYASHSPHMEVLRPALLADLAGIASRRPRIAFHSTVTGRPVEEGELDAEYWYANLRRTVEFEPVITALAEQDHGIFVEVSPHPVLATAVDQVTERVAERAAGNGRDVRRAAVVNTLRRDDGGWSRFLASVAEAHVHGAGVDWSAVYADRPYRRVDLPTYAFQHTRFWLDPSPAAAAGESTRAAATAADPAEARFWQAVEEGDADTLAAEIGTGSADLRPMLPALARWRSKRREDAALDALCYRDRWVPVPEAEPSPAAGSWLVLLPPRAATGPDPAQDWHEALRERGLRTEPHEVAQAEADRAGLTALLERIRERDRIAGVLSLLSLTPPDAPAAPPTADTGLAPAAALLQALEDSAVTAPLWWATAGAVSTGPQDALRAPGQAPIWGLGRVAAQEYPRRWGGLVDLPGRPDRNTAALLYAALCGPGHEDQLAVRESGIRARRVVRTTARSAGSGGNPPEKLAGTVLITGGTGALGTHTARRLAESNGSDVHLLLASRSGPDAPGAGELAEELASHGSRVTLAACDVADRGALEGLLADVPAGDPLTAVVHTAAALDDAPIAELDSARMEAVLAVKAGAAHHLHELTAEADLAAFVLYSSAGTMFGVSGQGNYAPGNAYLDALARHRRDQGLPATSIAWGAWRERGMADHGGVADLMHRHGMPGIDARTATAALAPVLAEETEAAFAVAGIDWSRFGVAFTAVRPTALLDELPEARRAIEASAGAPAVSPTGGDSQEDAAPDAGLQRRLAAVSPSERERMARMLVRECVAAVLGHGSAESVDETRPFTDLGLDSVMAVDLRNRLAAATGLRLPPSLVFDHPNVSDMAARIRAELGVGSGTGQDGTAEPGAVEVAALETLLNELGPARLRASGVPERLRALLRACDTSVGHGPGPAEDTDTLTEATRDEVFALIDRELGT</sequence>
<dbReference type="InterPro" id="IPR014030">
    <property type="entry name" value="Ketoacyl_synth_N"/>
</dbReference>
<evidence type="ECO:0000256" key="4">
    <source>
        <dbReference type="ARBA" id="ARBA00023315"/>
    </source>
</evidence>
<dbReference type="Proteomes" id="UP001596956">
    <property type="component" value="Unassembled WGS sequence"/>
</dbReference>
<dbReference type="SMART" id="SM01294">
    <property type="entry name" value="PKS_PP_betabranch"/>
    <property type="match status" value="1"/>
</dbReference>
<dbReference type="Gene3D" id="6.10.140.1830">
    <property type="match status" value="1"/>
</dbReference>
<evidence type="ECO:0000256" key="5">
    <source>
        <dbReference type="SAM" id="MobiDB-lite"/>
    </source>
</evidence>
<dbReference type="SMART" id="SM00825">
    <property type="entry name" value="PKS_KS"/>
    <property type="match status" value="1"/>
</dbReference>
<dbReference type="InterPro" id="IPR057326">
    <property type="entry name" value="KR_dom"/>
</dbReference>
<dbReference type="PROSITE" id="PS00012">
    <property type="entry name" value="PHOSPHOPANTETHEINE"/>
    <property type="match status" value="1"/>
</dbReference>
<keyword evidence="4" id="KW-0012">Acyltransferase</keyword>
<keyword evidence="2" id="KW-0597">Phosphoprotein</keyword>
<dbReference type="Pfam" id="PF00109">
    <property type="entry name" value="ketoacyl-synt"/>
    <property type="match status" value="1"/>
</dbReference>
<dbReference type="SMART" id="SM00827">
    <property type="entry name" value="PKS_AT"/>
    <property type="match status" value="1"/>
</dbReference>
<protein>
    <submittedName>
        <fullName evidence="8">Type I polyketide synthase</fullName>
    </submittedName>
</protein>
<evidence type="ECO:0000313" key="8">
    <source>
        <dbReference type="EMBL" id="MFD0800727.1"/>
    </source>
</evidence>
<dbReference type="InterPro" id="IPR050091">
    <property type="entry name" value="PKS_NRPS_Biosynth_Enz"/>
</dbReference>
<gene>
    <name evidence="8" type="ORF">ACFQZU_05260</name>
</gene>
<dbReference type="Gene3D" id="3.40.50.720">
    <property type="entry name" value="NAD(P)-binding Rossmann-like Domain"/>
    <property type="match status" value="1"/>
</dbReference>
<dbReference type="PANTHER" id="PTHR43775">
    <property type="entry name" value="FATTY ACID SYNTHASE"/>
    <property type="match status" value="1"/>
</dbReference>
<dbReference type="SUPFAM" id="SSF53901">
    <property type="entry name" value="Thiolase-like"/>
    <property type="match status" value="1"/>
</dbReference>
<dbReference type="InterPro" id="IPR013968">
    <property type="entry name" value="PKS_KR"/>
</dbReference>
<keyword evidence="1" id="KW-0596">Phosphopantetheine</keyword>
<accession>A0ABW3BC50</accession>
<dbReference type="PROSITE" id="PS50075">
    <property type="entry name" value="CARRIER"/>
    <property type="match status" value="1"/>
</dbReference>
<keyword evidence="9" id="KW-1185">Reference proteome</keyword>
<reference evidence="9" key="1">
    <citation type="journal article" date="2019" name="Int. J. Syst. Evol. Microbiol.">
        <title>The Global Catalogue of Microorganisms (GCM) 10K type strain sequencing project: providing services to taxonomists for standard genome sequencing and annotation.</title>
        <authorList>
            <consortium name="The Broad Institute Genomics Platform"/>
            <consortium name="The Broad Institute Genome Sequencing Center for Infectious Disease"/>
            <person name="Wu L."/>
            <person name="Ma J."/>
        </authorList>
    </citation>
    <scope>NUCLEOTIDE SEQUENCE [LARGE SCALE GENOMIC DNA]</scope>
    <source>
        <strain evidence="9">CCUG 63369</strain>
    </source>
</reference>
<evidence type="ECO:0000256" key="1">
    <source>
        <dbReference type="ARBA" id="ARBA00022450"/>
    </source>
</evidence>
<proteinExistence type="predicted"/>
<dbReference type="InterPro" id="IPR016039">
    <property type="entry name" value="Thiolase-like"/>
</dbReference>
<evidence type="ECO:0000256" key="3">
    <source>
        <dbReference type="ARBA" id="ARBA00022679"/>
    </source>
</evidence>
<evidence type="ECO:0000259" key="6">
    <source>
        <dbReference type="PROSITE" id="PS50075"/>
    </source>
</evidence>
<dbReference type="InterPro" id="IPR041618">
    <property type="entry name" value="PKS_DE"/>
</dbReference>
<dbReference type="PANTHER" id="PTHR43775:SF51">
    <property type="entry name" value="INACTIVE PHENOLPHTHIOCEROL SYNTHESIS POLYKETIDE SYNTHASE TYPE I PKS1-RELATED"/>
    <property type="match status" value="1"/>
</dbReference>
<dbReference type="CDD" id="cd08952">
    <property type="entry name" value="KR_1_SDR_x"/>
    <property type="match status" value="1"/>
</dbReference>
<dbReference type="Pfam" id="PF18369">
    <property type="entry name" value="PKS_DE"/>
    <property type="match status" value="1"/>
</dbReference>
<dbReference type="CDD" id="cd00833">
    <property type="entry name" value="PKS"/>
    <property type="match status" value="1"/>
</dbReference>
<dbReference type="InterPro" id="IPR016035">
    <property type="entry name" value="Acyl_Trfase/lysoPLipase"/>
</dbReference>
<evidence type="ECO:0000313" key="9">
    <source>
        <dbReference type="Proteomes" id="UP001596956"/>
    </source>
</evidence>
<dbReference type="InterPro" id="IPR006162">
    <property type="entry name" value="Ppantetheine_attach_site"/>
</dbReference>
<dbReference type="InterPro" id="IPR001227">
    <property type="entry name" value="Ac_transferase_dom_sf"/>
</dbReference>
<feature type="domain" description="Carrier" evidence="6">
    <location>
        <begin position="1535"/>
        <end position="1610"/>
    </location>
</feature>
<dbReference type="Pfam" id="PF02801">
    <property type="entry name" value="Ketoacyl-synt_C"/>
    <property type="match status" value="1"/>
</dbReference>
<dbReference type="PROSITE" id="PS00606">
    <property type="entry name" value="KS3_1"/>
    <property type="match status" value="1"/>
</dbReference>
<feature type="region of interest" description="Disordered" evidence="5">
    <location>
        <begin position="472"/>
        <end position="506"/>
    </location>
</feature>
<dbReference type="EMBL" id="JBHTHR010000090">
    <property type="protein sequence ID" value="MFD0800727.1"/>
    <property type="molecule type" value="Genomic_DNA"/>
</dbReference>
<dbReference type="InterPro" id="IPR036736">
    <property type="entry name" value="ACP-like_sf"/>
</dbReference>
<keyword evidence="3" id="KW-0808">Transferase</keyword>
<dbReference type="SMART" id="SM00822">
    <property type="entry name" value="PKS_KR"/>
    <property type="match status" value="1"/>
</dbReference>
<evidence type="ECO:0000259" key="7">
    <source>
        <dbReference type="PROSITE" id="PS52004"/>
    </source>
</evidence>
<dbReference type="Gene3D" id="1.10.1200.10">
    <property type="entry name" value="ACP-like"/>
    <property type="match status" value="1"/>
</dbReference>
<dbReference type="InterPro" id="IPR018201">
    <property type="entry name" value="Ketoacyl_synth_AS"/>
</dbReference>
<dbReference type="InterPro" id="IPR016036">
    <property type="entry name" value="Malonyl_transacylase_ACP-bd"/>
</dbReference>
<dbReference type="SUPFAM" id="SSF51735">
    <property type="entry name" value="NAD(P)-binding Rossmann-fold domains"/>
    <property type="match status" value="2"/>
</dbReference>
<dbReference type="InterPro" id="IPR014031">
    <property type="entry name" value="Ketoacyl_synth_C"/>
</dbReference>
<evidence type="ECO:0000256" key="2">
    <source>
        <dbReference type="ARBA" id="ARBA00022553"/>
    </source>
</evidence>
<dbReference type="Pfam" id="PF00698">
    <property type="entry name" value="Acyl_transf_1"/>
    <property type="match status" value="1"/>
</dbReference>
<dbReference type="Gene3D" id="3.40.366.10">
    <property type="entry name" value="Malonyl-Coenzyme A Acyl Carrier Protein, domain 2"/>
    <property type="match status" value="1"/>
</dbReference>
<dbReference type="Pfam" id="PF22621">
    <property type="entry name" value="CurL-like_PKS_C"/>
    <property type="match status" value="1"/>
</dbReference>
<dbReference type="PROSITE" id="PS52004">
    <property type="entry name" value="KS3_2"/>
    <property type="match status" value="1"/>
</dbReference>